<dbReference type="EMBL" id="BTGU01000020">
    <property type="protein sequence ID" value="GMN45244.1"/>
    <property type="molecule type" value="Genomic_DNA"/>
</dbReference>
<dbReference type="AlphaFoldDB" id="A0AA88A3R4"/>
<evidence type="ECO:0000313" key="1">
    <source>
        <dbReference type="EMBL" id="GMN45244.1"/>
    </source>
</evidence>
<name>A0AA88A3R4_FICCA</name>
<sequence length="96" mass="9605">MSADLVWGRGHGADLVREGVLADIGREDAHIWRLGGGRAGVDAGGGRVGSLPALGRGLFVDIGGGGRRFGWGRGVIAGVARVGSSSKLGRTAPTTG</sequence>
<dbReference type="Proteomes" id="UP001187192">
    <property type="component" value="Unassembled WGS sequence"/>
</dbReference>
<accession>A0AA88A3R4</accession>
<proteinExistence type="predicted"/>
<organism evidence="1 2">
    <name type="scientific">Ficus carica</name>
    <name type="common">Common fig</name>
    <dbReference type="NCBI Taxonomy" id="3494"/>
    <lineage>
        <taxon>Eukaryota</taxon>
        <taxon>Viridiplantae</taxon>
        <taxon>Streptophyta</taxon>
        <taxon>Embryophyta</taxon>
        <taxon>Tracheophyta</taxon>
        <taxon>Spermatophyta</taxon>
        <taxon>Magnoliopsida</taxon>
        <taxon>eudicotyledons</taxon>
        <taxon>Gunneridae</taxon>
        <taxon>Pentapetalae</taxon>
        <taxon>rosids</taxon>
        <taxon>fabids</taxon>
        <taxon>Rosales</taxon>
        <taxon>Moraceae</taxon>
        <taxon>Ficeae</taxon>
        <taxon>Ficus</taxon>
    </lineage>
</organism>
<reference evidence="1" key="1">
    <citation type="submission" date="2023-07" db="EMBL/GenBank/DDBJ databases">
        <title>draft genome sequence of fig (Ficus carica).</title>
        <authorList>
            <person name="Takahashi T."/>
            <person name="Nishimura K."/>
        </authorList>
    </citation>
    <scope>NUCLEOTIDE SEQUENCE</scope>
</reference>
<gene>
    <name evidence="1" type="ORF">TIFTF001_014447</name>
</gene>
<protein>
    <submittedName>
        <fullName evidence="1">Uncharacterized protein</fullName>
    </submittedName>
</protein>
<keyword evidence="2" id="KW-1185">Reference proteome</keyword>
<evidence type="ECO:0000313" key="2">
    <source>
        <dbReference type="Proteomes" id="UP001187192"/>
    </source>
</evidence>
<comment type="caution">
    <text evidence="1">The sequence shown here is derived from an EMBL/GenBank/DDBJ whole genome shotgun (WGS) entry which is preliminary data.</text>
</comment>